<dbReference type="EMBL" id="FMYI01000003">
    <property type="protein sequence ID" value="SDB96542.1"/>
    <property type="molecule type" value="Genomic_DNA"/>
</dbReference>
<name>A0A1G6HQM8_9BACI</name>
<dbReference type="InterPro" id="IPR007353">
    <property type="entry name" value="DUF421"/>
</dbReference>
<gene>
    <name evidence="9" type="ORF">SAMN05421734_103175</name>
</gene>
<comment type="similarity">
    <text evidence="2">Belongs to the UPF0702 family.</text>
</comment>
<sequence length="215" mass="25099">MYMGVIVLRTFIIYGFVVLFFRMMGKREIGEISLFDIVIFMMMAEIAALSLENADKPMFHSVLPMFLLVMIQRLMAFFSLKSKKFRDAFEGKSSLIIYNDRIDDVEMKKQRYNYDDLMQQLHEKGVKAIQDVEYAILEPSGKLSVFAKESPISIGYVYLLITDGDLQNDELKRLQKTVDWLRDELSQLGYDDLNSITYCTYDQGGQWFVHLKQTN</sequence>
<evidence type="ECO:0000256" key="7">
    <source>
        <dbReference type="SAM" id="Phobius"/>
    </source>
</evidence>
<keyword evidence="5 7" id="KW-1133">Transmembrane helix</keyword>
<dbReference type="AlphaFoldDB" id="A0A1G6HQM8"/>
<proteinExistence type="inferred from homology"/>
<protein>
    <submittedName>
        <fullName evidence="9">Uncharacterized membrane protein YcaP, DUF421 family</fullName>
    </submittedName>
</protein>
<feature type="transmembrane region" description="Helical" evidence="7">
    <location>
        <begin position="32"/>
        <end position="51"/>
    </location>
</feature>
<dbReference type="PANTHER" id="PTHR34582:SF6">
    <property type="entry name" value="UPF0702 TRANSMEMBRANE PROTEIN YCAP"/>
    <property type="match status" value="1"/>
</dbReference>
<dbReference type="Pfam" id="PF04239">
    <property type="entry name" value="DUF421"/>
    <property type="match status" value="1"/>
</dbReference>
<dbReference type="Gene3D" id="3.30.240.20">
    <property type="entry name" value="bsu07140 like domains"/>
    <property type="match status" value="2"/>
</dbReference>
<accession>A0A1G6HQM8</accession>
<evidence type="ECO:0000256" key="5">
    <source>
        <dbReference type="ARBA" id="ARBA00022989"/>
    </source>
</evidence>
<evidence type="ECO:0000256" key="6">
    <source>
        <dbReference type="ARBA" id="ARBA00023136"/>
    </source>
</evidence>
<evidence type="ECO:0000256" key="4">
    <source>
        <dbReference type="ARBA" id="ARBA00022692"/>
    </source>
</evidence>
<dbReference type="GO" id="GO:0005886">
    <property type="term" value="C:plasma membrane"/>
    <property type="evidence" value="ECO:0007669"/>
    <property type="project" value="UniProtKB-SubCell"/>
</dbReference>
<evidence type="ECO:0000259" key="8">
    <source>
        <dbReference type="Pfam" id="PF04239"/>
    </source>
</evidence>
<reference evidence="10" key="1">
    <citation type="submission" date="2016-09" db="EMBL/GenBank/DDBJ databases">
        <authorList>
            <person name="Varghese N."/>
            <person name="Submissions S."/>
        </authorList>
    </citation>
    <scope>NUCLEOTIDE SEQUENCE [LARGE SCALE GENOMIC DNA]</scope>
    <source>
        <strain evidence="10">S5</strain>
    </source>
</reference>
<dbReference type="Proteomes" id="UP000242949">
    <property type="component" value="Unassembled WGS sequence"/>
</dbReference>
<evidence type="ECO:0000313" key="10">
    <source>
        <dbReference type="Proteomes" id="UP000242949"/>
    </source>
</evidence>
<feature type="transmembrane region" description="Helical" evidence="7">
    <location>
        <begin position="6"/>
        <end position="25"/>
    </location>
</feature>
<dbReference type="InterPro" id="IPR023090">
    <property type="entry name" value="UPF0702_alpha/beta_dom_sf"/>
</dbReference>
<keyword evidence="6 7" id="KW-0472">Membrane</keyword>
<comment type="subcellular location">
    <subcellularLocation>
        <location evidence="1">Cell membrane</location>
        <topology evidence="1">Multi-pass membrane protein</topology>
    </subcellularLocation>
</comment>
<keyword evidence="4 7" id="KW-0812">Transmembrane</keyword>
<dbReference type="STRING" id="1612202.SAMN05421734_103175"/>
<dbReference type="PANTHER" id="PTHR34582">
    <property type="entry name" value="UPF0702 TRANSMEMBRANE PROTEIN YCAP"/>
    <property type="match status" value="1"/>
</dbReference>
<keyword evidence="3" id="KW-1003">Cell membrane</keyword>
<keyword evidence="10" id="KW-1185">Reference proteome</keyword>
<evidence type="ECO:0000256" key="2">
    <source>
        <dbReference type="ARBA" id="ARBA00006448"/>
    </source>
</evidence>
<evidence type="ECO:0000256" key="3">
    <source>
        <dbReference type="ARBA" id="ARBA00022475"/>
    </source>
</evidence>
<evidence type="ECO:0000313" key="9">
    <source>
        <dbReference type="EMBL" id="SDB96542.1"/>
    </source>
</evidence>
<feature type="domain" description="YetF C-terminal" evidence="8">
    <location>
        <begin position="81"/>
        <end position="202"/>
    </location>
</feature>
<feature type="transmembrane region" description="Helical" evidence="7">
    <location>
        <begin position="57"/>
        <end position="76"/>
    </location>
</feature>
<organism evidence="9 10">
    <name type="scientific">Pelagirhabdus alkalitolerans</name>
    <dbReference type="NCBI Taxonomy" id="1612202"/>
    <lineage>
        <taxon>Bacteria</taxon>
        <taxon>Bacillati</taxon>
        <taxon>Bacillota</taxon>
        <taxon>Bacilli</taxon>
        <taxon>Bacillales</taxon>
        <taxon>Bacillaceae</taxon>
        <taxon>Pelagirhabdus</taxon>
    </lineage>
</organism>
<evidence type="ECO:0000256" key="1">
    <source>
        <dbReference type="ARBA" id="ARBA00004651"/>
    </source>
</evidence>